<dbReference type="AlphaFoldDB" id="A0A9X2IFR8"/>
<reference evidence="7" key="1">
    <citation type="submission" date="2022-05" db="EMBL/GenBank/DDBJ databases">
        <authorList>
            <person name="Tuo L."/>
        </authorList>
    </citation>
    <scope>NUCLEOTIDE SEQUENCE</scope>
    <source>
        <strain evidence="7">BSK12Z-4</strain>
    </source>
</reference>
<evidence type="ECO:0000256" key="2">
    <source>
        <dbReference type="ARBA" id="ARBA00023295"/>
    </source>
</evidence>
<evidence type="ECO:0000256" key="5">
    <source>
        <dbReference type="SAM" id="Phobius"/>
    </source>
</evidence>
<dbReference type="GO" id="GO:0004553">
    <property type="term" value="F:hydrolase activity, hydrolyzing O-glycosyl compounds"/>
    <property type="evidence" value="ECO:0007669"/>
    <property type="project" value="InterPro"/>
</dbReference>
<dbReference type="EMBL" id="JAMOIL010000012">
    <property type="protein sequence ID" value="MCM0620784.1"/>
    <property type="molecule type" value="Genomic_DNA"/>
</dbReference>
<feature type="region of interest" description="Disordered" evidence="4">
    <location>
        <begin position="1"/>
        <end position="27"/>
    </location>
</feature>
<dbReference type="Pfam" id="PF00150">
    <property type="entry name" value="Cellulase"/>
    <property type="match status" value="1"/>
</dbReference>
<keyword evidence="2 3" id="KW-0326">Glycosidase</keyword>
<proteinExistence type="inferred from homology"/>
<sequence length="400" mass="41281">MTRTSLLDGPEAEPAEPADAPDDAPARGPHARWYAVGAALLVVALVAGVLVVWRGADDAAGVLGLDQDVAPPRPQVVGRTLVDARTGSPWVPQGVTWTGFASACAEGWGYSPLDPLGDDGPRDQAALLASWGIDTVRLTLNLDCWSATYRGAPASDAFHARTAEGYRAAVATFVDALHEAGLAVVLALDTRAAGGATTAVREAWPDSSAYAFWQNLAEDFADDPSVMFELWAHPGGEDGDVSWAEDGGRWRDGTGATGVGMSDLLGAVRSRGATQPVLLPGLRGEDLGSWLGVAPADDQLVATFSPTPGGACDDAACWRGTVAALAEVVPVLATEVSAGEDGAEVRTARAFTAFARDRGVGVLLGWWRAGTADAGSLVTDVDGTPTAWGRLGRDLLATAS</sequence>
<dbReference type="PANTHER" id="PTHR34142">
    <property type="entry name" value="ENDO-BETA-1,4-GLUCANASE A"/>
    <property type="match status" value="1"/>
</dbReference>
<evidence type="ECO:0000256" key="4">
    <source>
        <dbReference type="SAM" id="MobiDB-lite"/>
    </source>
</evidence>
<name>A0A9X2IFR8_9ACTN</name>
<evidence type="ECO:0000259" key="6">
    <source>
        <dbReference type="Pfam" id="PF00150"/>
    </source>
</evidence>
<evidence type="ECO:0000313" key="8">
    <source>
        <dbReference type="Proteomes" id="UP001139485"/>
    </source>
</evidence>
<keyword evidence="8" id="KW-1185">Reference proteome</keyword>
<feature type="transmembrane region" description="Helical" evidence="5">
    <location>
        <begin position="33"/>
        <end position="53"/>
    </location>
</feature>
<keyword evidence="5" id="KW-0812">Transmembrane</keyword>
<keyword evidence="5" id="KW-1133">Transmembrane helix</keyword>
<dbReference type="InterPro" id="IPR001547">
    <property type="entry name" value="Glyco_hydro_5"/>
</dbReference>
<dbReference type="SUPFAM" id="SSF51445">
    <property type="entry name" value="(Trans)glycosidases"/>
    <property type="match status" value="1"/>
</dbReference>
<dbReference type="PANTHER" id="PTHR34142:SF1">
    <property type="entry name" value="GLYCOSIDE HYDROLASE FAMILY 5 DOMAIN-CONTAINING PROTEIN"/>
    <property type="match status" value="1"/>
</dbReference>
<feature type="domain" description="Glycoside hydrolase family 5" evidence="6">
    <location>
        <begin position="124"/>
        <end position="284"/>
    </location>
</feature>
<dbReference type="RefSeq" id="WP_250827333.1">
    <property type="nucleotide sequence ID" value="NZ_JAMOIL010000012.1"/>
</dbReference>
<comment type="caution">
    <text evidence="7">The sequence shown here is derived from an EMBL/GenBank/DDBJ whole genome shotgun (WGS) entry which is preliminary data.</text>
</comment>
<comment type="similarity">
    <text evidence="3">Belongs to the glycosyl hydrolase 5 (cellulase A) family.</text>
</comment>
<evidence type="ECO:0000313" key="7">
    <source>
        <dbReference type="EMBL" id="MCM0620784.1"/>
    </source>
</evidence>
<organism evidence="7 8">
    <name type="scientific">Nocardioides bruguierae</name>
    <dbReference type="NCBI Taxonomy" id="2945102"/>
    <lineage>
        <taxon>Bacteria</taxon>
        <taxon>Bacillati</taxon>
        <taxon>Actinomycetota</taxon>
        <taxon>Actinomycetes</taxon>
        <taxon>Propionibacteriales</taxon>
        <taxon>Nocardioidaceae</taxon>
        <taxon>Nocardioides</taxon>
    </lineage>
</organism>
<gene>
    <name evidence="7" type="ORF">M8330_10820</name>
</gene>
<feature type="compositionally biased region" description="Acidic residues" evidence="4">
    <location>
        <begin position="10"/>
        <end position="22"/>
    </location>
</feature>
<dbReference type="Proteomes" id="UP001139485">
    <property type="component" value="Unassembled WGS sequence"/>
</dbReference>
<evidence type="ECO:0000256" key="3">
    <source>
        <dbReference type="RuleBase" id="RU361153"/>
    </source>
</evidence>
<protein>
    <submittedName>
        <fullName evidence="7">Glycoside hydrolase family 5 protein</fullName>
    </submittedName>
</protein>
<accession>A0A9X2IFR8</accession>
<keyword evidence="1 3" id="KW-0378">Hydrolase</keyword>
<keyword evidence="5" id="KW-0472">Membrane</keyword>
<dbReference type="InterPro" id="IPR017853">
    <property type="entry name" value="GH"/>
</dbReference>
<dbReference type="GO" id="GO:0009251">
    <property type="term" value="P:glucan catabolic process"/>
    <property type="evidence" value="ECO:0007669"/>
    <property type="project" value="TreeGrafter"/>
</dbReference>
<evidence type="ECO:0000256" key="1">
    <source>
        <dbReference type="ARBA" id="ARBA00022801"/>
    </source>
</evidence>
<dbReference type="Gene3D" id="3.20.20.80">
    <property type="entry name" value="Glycosidases"/>
    <property type="match status" value="1"/>
</dbReference>